<evidence type="ECO:0000313" key="1">
    <source>
        <dbReference type="EMBL" id="EEF38383.1"/>
    </source>
</evidence>
<name>B9SDE6_RICCO</name>
<sequence>MASRVLTFCIRHASLVRPLSESGKLGMARDMVELELTVGQNLFPVQQFGPPYRALRAFRSATKCDTSPLILLRPLQRNRLTQLQYSSWLDSQGEDQIWKGIKATLDDNAAKVRSRGDKEFSPVYPLMLRLGSSLTKNAPASRKP</sequence>
<dbReference type="eggNOG" id="KOG2211">
    <property type="taxonomic scope" value="Eukaryota"/>
</dbReference>
<reference evidence="2" key="1">
    <citation type="journal article" date="2010" name="Nat. Biotechnol.">
        <title>Draft genome sequence of the oilseed species Ricinus communis.</title>
        <authorList>
            <person name="Chan A.P."/>
            <person name="Crabtree J."/>
            <person name="Zhao Q."/>
            <person name="Lorenzi H."/>
            <person name="Orvis J."/>
            <person name="Puiu D."/>
            <person name="Melake-Berhan A."/>
            <person name="Jones K.M."/>
            <person name="Redman J."/>
            <person name="Chen G."/>
            <person name="Cahoon E.B."/>
            <person name="Gedil M."/>
            <person name="Stanke M."/>
            <person name="Haas B.J."/>
            <person name="Wortman J.R."/>
            <person name="Fraser-Liggett C.M."/>
            <person name="Ravel J."/>
            <person name="Rabinowicz P.D."/>
        </authorList>
    </citation>
    <scope>NUCLEOTIDE SEQUENCE [LARGE SCALE GENOMIC DNA]</scope>
    <source>
        <strain evidence="2">cv. Hale</strain>
    </source>
</reference>
<evidence type="ECO:0000313" key="2">
    <source>
        <dbReference type="Proteomes" id="UP000008311"/>
    </source>
</evidence>
<accession>B9SDE6</accession>
<protein>
    <submittedName>
        <fullName evidence="1">Uncharacterized protein</fullName>
    </submittedName>
</protein>
<dbReference type="EMBL" id="EQ973927">
    <property type="protein sequence ID" value="EEF38383.1"/>
    <property type="molecule type" value="Genomic_DNA"/>
</dbReference>
<dbReference type="PANTHER" id="PTHR13228">
    <property type="entry name" value="CONSERVED OLIGOMERIC GOLGI COMPLEX COMPONENT 5"/>
    <property type="match status" value="1"/>
</dbReference>
<gene>
    <name evidence="1" type="ORF">RCOM_1517030</name>
</gene>
<dbReference type="AlphaFoldDB" id="B9SDE6"/>
<dbReference type="InterPro" id="IPR019465">
    <property type="entry name" value="Cog5"/>
</dbReference>
<dbReference type="Proteomes" id="UP000008311">
    <property type="component" value="Unassembled WGS sequence"/>
</dbReference>
<dbReference type="InParanoid" id="B9SDE6"/>
<dbReference type="PANTHER" id="PTHR13228:SF3">
    <property type="entry name" value="CONSERVED OLIGOMERIC GOLGI COMPLEX SUBUNIT 5"/>
    <property type="match status" value="1"/>
</dbReference>
<keyword evidence="2" id="KW-1185">Reference proteome</keyword>
<dbReference type="GO" id="GO:0017119">
    <property type="term" value="C:Golgi transport complex"/>
    <property type="evidence" value="ECO:0007669"/>
    <property type="project" value="InterPro"/>
</dbReference>
<organism evidence="1 2">
    <name type="scientific">Ricinus communis</name>
    <name type="common">Castor bean</name>
    <dbReference type="NCBI Taxonomy" id="3988"/>
    <lineage>
        <taxon>Eukaryota</taxon>
        <taxon>Viridiplantae</taxon>
        <taxon>Streptophyta</taxon>
        <taxon>Embryophyta</taxon>
        <taxon>Tracheophyta</taxon>
        <taxon>Spermatophyta</taxon>
        <taxon>Magnoliopsida</taxon>
        <taxon>eudicotyledons</taxon>
        <taxon>Gunneridae</taxon>
        <taxon>Pentapetalae</taxon>
        <taxon>rosids</taxon>
        <taxon>fabids</taxon>
        <taxon>Malpighiales</taxon>
        <taxon>Euphorbiaceae</taxon>
        <taxon>Acalyphoideae</taxon>
        <taxon>Acalypheae</taxon>
        <taxon>Ricinus</taxon>
    </lineage>
</organism>
<proteinExistence type="predicted"/>
<dbReference type="GO" id="GO:0006891">
    <property type="term" value="P:intra-Golgi vesicle-mediated transport"/>
    <property type="evidence" value="ECO:0007669"/>
    <property type="project" value="InterPro"/>
</dbReference>
<dbReference type="STRING" id="3988.B9SDE6"/>